<name>A0AAN9K3M2_CLITE</name>
<protein>
    <submittedName>
        <fullName evidence="2">Uncharacterized protein</fullName>
    </submittedName>
</protein>
<accession>A0AAN9K3M2</accession>
<dbReference type="EMBL" id="JAYKXN010000002">
    <property type="protein sequence ID" value="KAK7309268.1"/>
    <property type="molecule type" value="Genomic_DNA"/>
</dbReference>
<dbReference type="Proteomes" id="UP001359559">
    <property type="component" value="Unassembled WGS sequence"/>
</dbReference>
<keyword evidence="3" id="KW-1185">Reference proteome</keyword>
<comment type="caution">
    <text evidence="2">The sequence shown here is derived from an EMBL/GenBank/DDBJ whole genome shotgun (WGS) entry which is preliminary data.</text>
</comment>
<evidence type="ECO:0000313" key="3">
    <source>
        <dbReference type="Proteomes" id="UP001359559"/>
    </source>
</evidence>
<feature type="compositionally biased region" description="Basic and acidic residues" evidence="1">
    <location>
        <begin position="34"/>
        <end position="72"/>
    </location>
</feature>
<feature type="region of interest" description="Disordered" evidence="1">
    <location>
        <begin position="12"/>
        <end position="72"/>
    </location>
</feature>
<organism evidence="2 3">
    <name type="scientific">Clitoria ternatea</name>
    <name type="common">Butterfly pea</name>
    <dbReference type="NCBI Taxonomy" id="43366"/>
    <lineage>
        <taxon>Eukaryota</taxon>
        <taxon>Viridiplantae</taxon>
        <taxon>Streptophyta</taxon>
        <taxon>Embryophyta</taxon>
        <taxon>Tracheophyta</taxon>
        <taxon>Spermatophyta</taxon>
        <taxon>Magnoliopsida</taxon>
        <taxon>eudicotyledons</taxon>
        <taxon>Gunneridae</taxon>
        <taxon>Pentapetalae</taxon>
        <taxon>rosids</taxon>
        <taxon>fabids</taxon>
        <taxon>Fabales</taxon>
        <taxon>Fabaceae</taxon>
        <taxon>Papilionoideae</taxon>
        <taxon>50 kb inversion clade</taxon>
        <taxon>NPAAA clade</taxon>
        <taxon>indigoferoid/millettioid clade</taxon>
        <taxon>Phaseoleae</taxon>
        <taxon>Clitoria</taxon>
    </lineage>
</organism>
<dbReference type="AlphaFoldDB" id="A0AAN9K3M2"/>
<gene>
    <name evidence="2" type="ORF">RJT34_05843</name>
</gene>
<evidence type="ECO:0000313" key="2">
    <source>
        <dbReference type="EMBL" id="KAK7309268.1"/>
    </source>
</evidence>
<reference evidence="2 3" key="1">
    <citation type="submission" date="2024-01" db="EMBL/GenBank/DDBJ databases">
        <title>The genomes of 5 underutilized Papilionoideae crops provide insights into root nodulation and disease resistance.</title>
        <authorList>
            <person name="Yuan L."/>
        </authorList>
    </citation>
    <scope>NUCLEOTIDE SEQUENCE [LARGE SCALE GENOMIC DNA]</scope>
    <source>
        <strain evidence="2">LY-2023</strain>
        <tissue evidence="2">Leaf</tissue>
    </source>
</reference>
<proteinExistence type="predicted"/>
<sequence>MEGKWCLPLTVKGTERVEKITPPEIEQPQRRIGKKEDRGDSTDEGRGASGGKERKGIRSERKGGGRRPEAMKGEDLKLWVLERCGGGGCSKRRLDFMEGILRLFQRRASTSFQHQHNANNSLRDLRAQLAFIPNHDNTLDPDFDFSLLKPIKVPSETLPRPSSMDPP</sequence>
<evidence type="ECO:0000256" key="1">
    <source>
        <dbReference type="SAM" id="MobiDB-lite"/>
    </source>
</evidence>